<reference evidence="9 10" key="1">
    <citation type="journal article" date="2021" name="Int. J. Syst. Evol. Microbiol.">
        <title>Pseudomonas lactucae sp. nov., a pathogen causing bacterial rot of lettuce in Japan.</title>
        <authorList>
            <person name="Sawada H."/>
            <person name="Fujikawa T."/>
            <person name="Satou M."/>
        </authorList>
    </citation>
    <scope>NUCLEOTIDE SEQUENCE [LARGE SCALE GENOMIC DNA]</scope>
    <source>
        <strain evidence="9 10">MAFF 301381</strain>
    </source>
</reference>
<evidence type="ECO:0000256" key="5">
    <source>
        <dbReference type="ARBA" id="ARBA00023004"/>
    </source>
</evidence>
<reference evidence="9 10" key="2">
    <citation type="journal article" date="2023" name="Plant Pathol.">
        <title>Dismantling and reorganizing Pseudomonas marginalis sensu#lato.</title>
        <authorList>
            <person name="Sawada H."/>
            <person name="Fujikawa T."/>
            <person name="Satou M."/>
        </authorList>
    </citation>
    <scope>NUCLEOTIDE SEQUENCE [LARGE SCALE GENOMIC DNA]</scope>
    <source>
        <strain evidence="9 10">MAFF 301381</strain>
    </source>
</reference>
<dbReference type="EMBL" id="JAFHKJ010000045">
    <property type="protein sequence ID" value="MBN2976499.1"/>
    <property type="molecule type" value="Genomic_DNA"/>
</dbReference>
<evidence type="ECO:0000313" key="9">
    <source>
        <dbReference type="EMBL" id="MBN2976499.1"/>
    </source>
</evidence>
<evidence type="ECO:0000256" key="6">
    <source>
        <dbReference type="ARBA" id="ARBA00023014"/>
    </source>
</evidence>
<dbReference type="SUPFAM" id="SSF54292">
    <property type="entry name" value="2Fe-2S ferredoxin-like"/>
    <property type="match status" value="1"/>
</dbReference>
<keyword evidence="3" id="KW-0479">Metal-binding</keyword>
<evidence type="ECO:0000256" key="2">
    <source>
        <dbReference type="ARBA" id="ARBA00022714"/>
    </source>
</evidence>
<keyword evidence="4" id="KW-0560">Oxidoreductase</keyword>
<dbReference type="Proteomes" id="UP001154860">
    <property type="component" value="Unassembled WGS sequence"/>
</dbReference>
<evidence type="ECO:0000259" key="7">
    <source>
        <dbReference type="PROSITE" id="PS51085"/>
    </source>
</evidence>
<feature type="domain" description="FAD-binding FR-type" evidence="8">
    <location>
        <begin position="3"/>
        <end position="105"/>
    </location>
</feature>
<dbReference type="GO" id="GO:0016491">
    <property type="term" value="F:oxidoreductase activity"/>
    <property type="evidence" value="ECO:0007669"/>
    <property type="project" value="UniProtKB-KW"/>
</dbReference>
<keyword evidence="5" id="KW-0408">Iron</keyword>
<dbReference type="RefSeq" id="WP_205490532.1">
    <property type="nucleotide sequence ID" value="NZ_JAFHKI010000083.1"/>
</dbReference>
<dbReference type="GO" id="GO:0046872">
    <property type="term" value="F:metal ion binding"/>
    <property type="evidence" value="ECO:0007669"/>
    <property type="project" value="UniProtKB-KW"/>
</dbReference>
<accession>A0A9X0YAR6</accession>
<sequence>MTQPSLNLRVTQFVAEAKEVALIELQAPDAWELPIFTPGAHLEVRLENGQIRHYSLLNDSSERHRYVIAVGLAPASRGGSRLIHANVRQGDMLQVSAPRNNFPLDVNAKRYCFVAGGIGITPILAMIRWCMAQGKNWRLFYTVRNRQRAAFYETLQGLDSERVHFHFNDECAGQFLDIETLVSSLQDDEHVYCCGPTPLMQAVKAGTADIPTPRIHFEWFSAPEPASDANPQALERFNVTLQRSGLDIEVGPDQSILEALEAHGIDVPFSCRSGICGTCETTICSGVPDHRDYVLSDAEQASGETLMICVSRARTESIVLDL</sequence>
<dbReference type="InterPro" id="IPR017938">
    <property type="entry name" value="Riboflavin_synthase-like_b-brl"/>
</dbReference>
<keyword evidence="1" id="KW-0285">Flavoprotein</keyword>
<dbReference type="GO" id="GO:0051537">
    <property type="term" value="F:2 iron, 2 sulfur cluster binding"/>
    <property type="evidence" value="ECO:0007669"/>
    <property type="project" value="UniProtKB-KW"/>
</dbReference>
<dbReference type="CDD" id="cd00207">
    <property type="entry name" value="fer2"/>
    <property type="match status" value="1"/>
</dbReference>
<protein>
    <submittedName>
        <fullName evidence="9">Oxidoreductase</fullName>
    </submittedName>
</protein>
<dbReference type="Gene3D" id="3.40.50.80">
    <property type="entry name" value="Nucleotide-binding domain of ferredoxin-NADP reductase (FNR) module"/>
    <property type="match status" value="1"/>
</dbReference>
<dbReference type="Gene3D" id="2.40.30.10">
    <property type="entry name" value="Translation factors"/>
    <property type="match status" value="1"/>
</dbReference>
<evidence type="ECO:0000256" key="4">
    <source>
        <dbReference type="ARBA" id="ARBA00023002"/>
    </source>
</evidence>
<dbReference type="InterPro" id="IPR036010">
    <property type="entry name" value="2Fe-2S_ferredoxin-like_sf"/>
</dbReference>
<dbReference type="PROSITE" id="PS00197">
    <property type="entry name" value="2FE2S_FER_1"/>
    <property type="match status" value="1"/>
</dbReference>
<keyword evidence="6" id="KW-0411">Iron-sulfur</keyword>
<dbReference type="InterPro" id="IPR001433">
    <property type="entry name" value="OxRdtase_FAD/NAD-bd"/>
</dbReference>
<evidence type="ECO:0000259" key="8">
    <source>
        <dbReference type="PROSITE" id="PS51384"/>
    </source>
</evidence>
<evidence type="ECO:0000256" key="3">
    <source>
        <dbReference type="ARBA" id="ARBA00022723"/>
    </source>
</evidence>
<keyword evidence="10" id="KW-1185">Reference proteome</keyword>
<evidence type="ECO:0000313" key="10">
    <source>
        <dbReference type="Proteomes" id="UP001154860"/>
    </source>
</evidence>
<evidence type="ECO:0000256" key="1">
    <source>
        <dbReference type="ARBA" id="ARBA00022630"/>
    </source>
</evidence>
<dbReference type="InterPro" id="IPR001041">
    <property type="entry name" value="2Fe-2S_ferredoxin-type"/>
</dbReference>
<dbReference type="SUPFAM" id="SSF52343">
    <property type="entry name" value="Ferredoxin reductase-like, C-terminal NADP-linked domain"/>
    <property type="match status" value="1"/>
</dbReference>
<gene>
    <name evidence="9" type="ORF">JWR99_11210</name>
</gene>
<dbReference type="PANTHER" id="PTHR47354">
    <property type="entry name" value="NADH OXIDOREDUCTASE HCR"/>
    <property type="match status" value="1"/>
</dbReference>
<dbReference type="InterPro" id="IPR039261">
    <property type="entry name" value="FNR_nucleotide-bd"/>
</dbReference>
<dbReference type="AlphaFoldDB" id="A0A9X0YAR6"/>
<comment type="caution">
    <text evidence="9">The sequence shown here is derived from an EMBL/GenBank/DDBJ whole genome shotgun (WGS) entry which is preliminary data.</text>
</comment>
<name>A0A9X0YAR6_9PSED</name>
<feature type="domain" description="2Fe-2S ferredoxin-type" evidence="7">
    <location>
        <begin position="237"/>
        <end position="322"/>
    </location>
</feature>
<dbReference type="PANTHER" id="PTHR47354:SF1">
    <property type="entry name" value="CARNITINE MONOOXYGENASE REDUCTASE SUBUNIT"/>
    <property type="match status" value="1"/>
</dbReference>
<organism evidence="9 10">
    <name type="scientific">Pseudomonas lactucae</name>
    <dbReference type="NCBI Taxonomy" id="2813360"/>
    <lineage>
        <taxon>Bacteria</taxon>
        <taxon>Pseudomonadati</taxon>
        <taxon>Pseudomonadota</taxon>
        <taxon>Gammaproteobacteria</taxon>
        <taxon>Pseudomonadales</taxon>
        <taxon>Pseudomonadaceae</taxon>
        <taxon>Pseudomonas</taxon>
    </lineage>
</organism>
<dbReference type="SUPFAM" id="SSF63380">
    <property type="entry name" value="Riboflavin synthase domain-like"/>
    <property type="match status" value="1"/>
</dbReference>
<dbReference type="InterPro" id="IPR017927">
    <property type="entry name" value="FAD-bd_FR_type"/>
</dbReference>
<dbReference type="InterPro" id="IPR006058">
    <property type="entry name" value="2Fe2S_fd_BS"/>
</dbReference>
<dbReference type="PROSITE" id="PS51085">
    <property type="entry name" value="2FE2S_FER_2"/>
    <property type="match status" value="1"/>
</dbReference>
<dbReference type="CDD" id="cd06185">
    <property type="entry name" value="PDR_like"/>
    <property type="match status" value="1"/>
</dbReference>
<proteinExistence type="predicted"/>
<keyword evidence="2" id="KW-0001">2Fe-2S</keyword>
<dbReference type="PRINTS" id="PR00409">
    <property type="entry name" value="PHDIOXRDTASE"/>
</dbReference>
<dbReference type="Gene3D" id="3.10.20.30">
    <property type="match status" value="1"/>
</dbReference>
<dbReference type="InterPro" id="IPR050415">
    <property type="entry name" value="MRET"/>
</dbReference>
<dbReference type="Pfam" id="PF00111">
    <property type="entry name" value="Fer2"/>
    <property type="match status" value="1"/>
</dbReference>
<dbReference type="PROSITE" id="PS51384">
    <property type="entry name" value="FAD_FR"/>
    <property type="match status" value="1"/>
</dbReference>
<dbReference type="InterPro" id="IPR012675">
    <property type="entry name" value="Beta-grasp_dom_sf"/>
</dbReference>
<dbReference type="Pfam" id="PF00175">
    <property type="entry name" value="NAD_binding_1"/>
    <property type="match status" value="1"/>
</dbReference>